<dbReference type="GeneID" id="102377725"/>
<feature type="compositionally biased region" description="Acidic residues" evidence="1">
    <location>
        <begin position="256"/>
        <end position="265"/>
    </location>
</feature>
<dbReference type="PANTHER" id="PTHR21315:SF2">
    <property type="entry name" value="APRATAXIN AND PNK-LIKE FACTOR"/>
    <property type="match status" value="1"/>
</dbReference>
<gene>
    <name evidence="4" type="primary">APLF</name>
</gene>
<dbReference type="Proteomes" id="UP000189705">
    <property type="component" value="Unplaced"/>
</dbReference>
<dbReference type="GO" id="GO:0006302">
    <property type="term" value="P:double-strand break repair"/>
    <property type="evidence" value="ECO:0007669"/>
    <property type="project" value="InterPro"/>
</dbReference>
<evidence type="ECO:0000259" key="2">
    <source>
        <dbReference type="Pfam" id="PF10283"/>
    </source>
</evidence>
<accession>A0A1U8DB67</accession>
<feature type="compositionally biased region" description="Polar residues" evidence="1">
    <location>
        <begin position="384"/>
        <end position="398"/>
    </location>
</feature>
<dbReference type="InterPro" id="IPR008984">
    <property type="entry name" value="SMAD_FHA_dom_sf"/>
</dbReference>
<proteinExistence type="predicted"/>
<dbReference type="Pfam" id="PF10283">
    <property type="entry name" value="zf-CCHH"/>
    <property type="match status" value="2"/>
</dbReference>
<feature type="region of interest" description="Disordered" evidence="1">
    <location>
        <begin position="170"/>
        <end position="199"/>
    </location>
</feature>
<dbReference type="RefSeq" id="XP_014374385.2">
    <property type="nucleotide sequence ID" value="XM_014518899.2"/>
</dbReference>
<dbReference type="Gene3D" id="2.60.200.20">
    <property type="match status" value="1"/>
</dbReference>
<feature type="domain" description="PBZ-type" evidence="2">
    <location>
        <begin position="445"/>
        <end position="469"/>
    </location>
</feature>
<dbReference type="GO" id="GO:0035861">
    <property type="term" value="C:site of double-strand break"/>
    <property type="evidence" value="ECO:0007669"/>
    <property type="project" value="TreeGrafter"/>
</dbReference>
<dbReference type="SUPFAM" id="SSF49879">
    <property type="entry name" value="SMAD/FHA domain"/>
    <property type="match status" value="1"/>
</dbReference>
<dbReference type="CTD" id="200558"/>
<dbReference type="AlphaFoldDB" id="A0A1U8DB67"/>
<evidence type="ECO:0000313" key="3">
    <source>
        <dbReference type="Proteomes" id="UP000189705"/>
    </source>
</evidence>
<feature type="region of interest" description="Disordered" evidence="1">
    <location>
        <begin position="220"/>
        <end position="242"/>
    </location>
</feature>
<evidence type="ECO:0000313" key="4">
    <source>
        <dbReference type="RefSeq" id="XP_014374385.2"/>
    </source>
</evidence>
<evidence type="ECO:0000256" key="1">
    <source>
        <dbReference type="SAM" id="MobiDB-lite"/>
    </source>
</evidence>
<sequence>MRSAQRWGAGMWCGCSQGGWEVGAFHRNGQTLTAWNEAHEKEAITDKRVSRKHAVLKVVGDQLRIKPVHVNPCFLQSSENGDLLPLETHEWHSLNPGDSFSLLIDKYLFKVLFAHSDVESTLRKNHKVNVQEPLNFPSSVDPVELSCSPTCPNSDIQVEGCSQLERKAEMPKNETASRDSVFPANCNENEQQKPAQRKRVLPPWMLQRDLVVQNLSTPVTKRGCRETRGKEKNSRELSESKVRNVQVRKRLVTEDIGEDCEDTEQDQGKKSKTTEKDTSQSASGTPFAMAVKKIEGNEKSVIQKTERSMEKSDWQTHSQVSDHRLVAEGQLCTKTKKTNEIENMEQIIPSASQPAHQDKSSQSQVSQDETPELDVNSDPGIGVSDSTGSKDALQSSKQTQHKRVPCMYGTGCYRKNPVHFQQFSHPGDSDYHDVQVASEDDSDDRPECPYGSTCYRKNPQHKIEYKHTAPPGTETRTTHQKTHRKGKSVLEEDSDNDGEPNKYDLNDSFIVDEEEDFDPTDEDSDWEPDSEDKDNEDVNTLLKEAQQFVKTKK</sequence>
<feature type="domain" description="PBZ-type" evidence="2">
    <location>
        <begin position="403"/>
        <end position="428"/>
    </location>
</feature>
<feature type="region of interest" description="Disordered" evidence="1">
    <location>
        <begin position="256"/>
        <end position="322"/>
    </location>
</feature>
<dbReference type="GO" id="GO:0005634">
    <property type="term" value="C:nucleus"/>
    <property type="evidence" value="ECO:0007669"/>
    <property type="project" value="TreeGrafter"/>
</dbReference>
<dbReference type="InterPro" id="IPR039253">
    <property type="entry name" value="APLF"/>
</dbReference>
<feature type="compositionally biased region" description="Acidic residues" evidence="1">
    <location>
        <begin position="510"/>
        <end position="537"/>
    </location>
</feature>
<organism evidence="3 4">
    <name type="scientific">Alligator sinensis</name>
    <name type="common">Chinese alligator</name>
    <dbReference type="NCBI Taxonomy" id="38654"/>
    <lineage>
        <taxon>Eukaryota</taxon>
        <taxon>Metazoa</taxon>
        <taxon>Chordata</taxon>
        <taxon>Craniata</taxon>
        <taxon>Vertebrata</taxon>
        <taxon>Euteleostomi</taxon>
        <taxon>Archelosauria</taxon>
        <taxon>Archosauria</taxon>
        <taxon>Crocodylia</taxon>
        <taxon>Alligatoridae</taxon>
        <taxon>Alligatorinae</taxon>
        <taxon>Alligator</taxon>
    </lineage>
</organism>
<protein>
    <submittedName>
        <fullName evidence="4">Aprataxin and PNK-like factor isoform X1</fullName>
    </submittedName>
</protein>
<dbReference type="InterPro" id="IPR019406">
    <property type="entry name" value="APLF_PBZ"/>
</dbReference>
<feature type="region of interest" description="Disordered" evidence="1">
    <location>
        <begin position="348"/>
        <end position="538"/>
    </location>
</feature>
<dbReference type="InParanoid" id="A0A1U8DB67"/>
<feature type="compositionally biased region" description="Basic and acidic residues" evidence="1">
    <location>
        <begin position="223"/>
        <end position="242"/>
    </location>
</feature>
<dbReference type="GO" id="GO:0008408">
    <property type="term" value="F:3'-5' exonuclease activity"/>
    <property type="evidence" value="ECO:0007669"/>
    <property type="project" value="InterPro"/>
</dbReference>
<name>A0A1U8DB67_ALLSI</name>
<feature type="compositionally biased region" description="Basic and acidic residues" evidence="1">
    <location>
        <begin position="304"/>
        <end position="322"/>
    </location>
</feature>
<dbReference type="STRING" id="38654.A0A1U8DB67"/>
<dbReference type="GO" id="GO:0003906">
    <property type="term" value="F:DNA-(apurinic or apyrimidinic site) endonuclease activity"/>
    <property type="evidence" value="ECO:0007669"/>
    <property type="project" value="InterPro"/>
</dbReference>
<reference evidence="4" key="1">
    <citation type="submission" date="2025-08" db="UniProtKB">
        <authorList>
            <consortium name="RefSeq"/>
        </authorList>
    </citation>
    <scope>IDENTIFICATION</scope>
</reference>
<keyword evidence="3" id="KW-1185">Reference proteome</keyword>
<feature type="compositionally biased region" description="Basic residues" evidence="1">
    <location>
        <begin position="478"/>
        <end position="487"/>
    </location>
</feature>
<dbReference type="PANTHER" id="PTHR21315">
    <property type="entry name" value="APRATAXIN AND PNK-LIKE FACTOR-RELATED"/>
    <property type="match status" value="1"/>
</dbReference>
<feature type="compositionally biased region" description="Basic and acidic residues" evidence="1">
    <location>
        <begin position="266"/>
        <end position="278"/>
    </location>
</feature>